<organism evidence="1">
    <name type="scientific">marine sediment metagenome</name>
    <dbReference type="NCBI Taxonomy" id="412755"/>
    <lineage>
        <taxon>unclassified sequences</taxon>
        <taxon>metagenomes</taxon>
        <taxon>ecological metagenomes</taxon>
    </lineage>
</organism>
<dbReference type="AlphaFoldDB" id="A0A0F9RLR9"/>
<protein>
    <submittedName>
        <fullName evidence="1">Uncharacterized protein</fullName>
    </submittedName>
</protein>
<proteinExistence type="predicted"/>
<sequence>MTTQEYIEDYLVNCMLFPEQAKQIVEAFKLRPEAQSIRWDTPIDGYPTVFHAALKLSIDAEALEWIDKNMPKHFARPMFDHTKSVEMSEKTRVILAVHSGCVSAIQIPPDVSVEIRDYDIVEDMDREFKTDNEGDKYEEMILK</sequence>
<reference evidence="1" key="1">
    <citation type="journal article" date="2015" name="Nature">
        <title>Complex archaea that bridge the gap between prokaryotes and eukaryotes.</title>
        <authorList>
            <person name="Spang A."/>
            <person name="Saw J.H."/>
            <person name="Jorgensen S.L."/>
            <person name="Zaremba-Niedzwiedzka K."/>
            <person name="Martijn J."/>
            <person name="Lind A.E."/>
            <person name="van Eijk R."/>
            <person name="Schleper C."/>
            <person name="Guy L."/>
            <person name="Ettema T.J."/>
        </authorList>
    </citation>
    <scope>NUCLEOTIDE SEQUENCE</scope>
</reference>
<name>A0A0F9RLR9_9ZZZZ</name>
<gene>
    <name evidence="1" type="ORF">LCGC14_0579910</name>
</gene>
<accession>A0A0F9RLR9</accession>
<evidence type="ECO:0000313" key="1">
    <source>
        <dbReference type="EMBL" id="KKN55689.1"/>
    </source>
</evidence>
<comment type="caution">
    <text evidence="1">The sequence shown here is derived from an EMBL/GenBank/DDBJ whole genome shotgun (WGS) entry which is preliminary data.</text>
</comment>
<dbReference type="EMBL" id="LAZR01000875">
    <property type="protein sequence ID" value="KKN55689.1"/>
    <property type="molecule type" value="Genomic_DNA"/>
</dbReference>